<evidence type="ECO:0000313" key="17">
    <source>
        <dbReference type="EMBL" id="AZF83937.1"/>
    </source>
</evidence>
<name>A0A0E3MC04_SACSO</name>
<dbReference type="OMA" id="VQYVIVI"/>
<gene>
    <name evidence="18" type="ORF">HFC64_13795</name>
    <name evidence="19" type="ORF">SSOP1_0431</name>
    <name evidence="10" type="ORF">SULA_1472</name>
    <name evidence="8" type="ORF">SULB_1473</name>
    <name evidence="9" type="ORF">SULC_1471</name>
    <name evidence="11" type="ORF">SULG_07330</name>
    <name evidence="12" type="ORF">SULH_07330</name>
    <name evidence="13" type="ORF">SULI_07330</name>
    <name evidence="14" type="ORF">SULM_07330</name>
    <name evidence="15" type="ORF">SULN_07330</name>
    <name evidence="16" type="ORF">SULO_07340</name>
    <name evidence="17" type="ORF">SULZ_07570</name>
</gene>
<dbReference type="EMBL" id="CP033237">
    <property type="protein sequence ID" value="AZF73463.1"/>
    <property type="molecule type" value="Genomic_DNA"/>
</dbReference>
<dbReference type="EMBL" id="CP033240">
    <property type="protein sequence ID" value="AZF81301.1"/>
    <property type="molecule type" value="Genomic_DNA"/>
</dbReference>
<evidence type="ECO:0000313" key="19">
    <source>
        <dbReference type="EMBL" id="SAI83986.1"/>
    </source>
</evidence>
<dbReference type="KEGG" id="ssol:SULB_1473"/>
<evidence type="ECO:0000256" key="5">
    <source>
        <dbReference type="ARBA" id="ARBA00023136"/>
    </source>
</evidence>
<keyword evidence="3 6" id="KW-0812">Transmembrane</keyword>
<feature type="transmembrane region" description="Helical" evidence="6">
    <location>
        <begin position="38"/>
        <end position="58"/>
    </location>
</feature>
<reference evidence="24 25" key="4">
    <citation type="journal article" date="2018" name="Proc. Natl. Acad. Sci. U.S.A.">
        <title>Nonmutational mechanism of inheritance in the Archaeon Sulfolobus solfataricus.</title>
        <authorList>
            <person name="Payne S."/>
            <person name="McCarthy S."/>
            <person name="Johnson T."/>
            <person name="North E."/>
            <person name="Blum P."/>
        </authorList>
    </citation>
    <scope>NUCLEOTIDE SEQUENCE [LARGE SCALE GENOMIC DNA]</scope>
    <source>
        <strain evidence="12 24">SARC-H</strain>
        <strain evidence="13 28">SARC-I</strain>
        <strain evidence="15 29">SARC-N</strain>
        <strain evidence="16 30">SARC-O</strain>
        <strain evidence="17 25">SUL120</strain>
        <strain evidence="11 26">SULG</strain>
        <strain evidence="14 27">SULM</strain>
    </source>
</reference>
<dbReference type="PANTHER" id="PTHR38459">
    <property type="entry name" value="PROPHAGE BACTOPRENOL-LINKED GLUCOSE TRANSLOCASE HOMOLOG"/>
    <property type="match status" value="1"/>
</dbReference>
<keyword evidence="4 6" id="KW-1133">Transmembrane helix</keyword>
<dbReference type="Proteomes" id="UP000033106">
    <property type="component" value="Chromosome"/>
</dbReference>
<evidence type="ECO:0000313" key="25">
    <source>
        <dbReference type="Proteomes" id="UP000269431"/>
    </source>
</evidence>
<dbReference type="GO" id="GO:0005886">
    <property type="term" value="C:plasma membrane"/>
    <property type="evidence" value="ECO:0007669"/>
    <property type="project" value="TreeGrafter"/>
</dbReference>
<evidence type="ECO:0000259" key="7">
    <source>
        <dbReference type="Pfam" id="PF04138"/>
    </source>
</evidence>
<evidence type="ECO:0000256" key="6">
    <source>
        <dbReference type="SAM" id="Phobius"/>
    </source>
</evidence>
<evidence type="ECO:0000313" key="24">
    <source>
        <dbReference type="Proteomes" id="UP000267993"/>
    </source>
</evidence>
<reference evidence="20 21" key="1">
    <citation type="journal article" date="2015" name="Genome Announc.">
        <title>Complete Genome Sequence of Sulfolobus solfataricus Strain 98/2 and Evolved Derivatives.</title>
        <authorList>
            <person name="McCarthy S."/>
            <person name="Gradnigo J."/>
            <person name="Johnson T."/>
            <person name="Payne S."/>
            <person name="Lipzen A."/>
            <person name="Martin J."/>
            <person name="Schackwitz W."/>
            <person name="Moriyama E."/>
            <person name="Blum P."/>
        </authorList>
    </citation>
    <scope>NUCLEOTIDE SEQUENCE [LARGE SCALE GENOMIC DNA]</scope>
    <source>
        <strain evidence="20">98/2 SULC</strain>
        <strain evidence="8">SARC-B</strain>
        <strain evidence="9">SARC-C</strain>
        <strain evidence="10 22">SULA</strain>
        <strain evidence="21">SULB</strain>
    </source>
</reference>
<evidence type="ECO:0000313" key="13">
    <source>
        <dbReference type="EMBL" id="AZF73463.1"/>
    </source>
</evidence>
<evidence type="ECO:0000313" key="11">
    <source>
        <dbReference type="EMBL" id="AZF68223.1"/>
    </source>
</evidence>
<reference evidence="18 31" key="6">
    <citation type="journal article" date="2020" name="Nat. Commun.">
        <title>The structures of two archaeal type IV pili illuminate evolutionary relationships.</title>
        <authorList>
            <person name="Wang F."/>
            <person name="Baquero D.P."/>
            <person name="Su Z."/>
            <person name="Beltran L.C."/>
            <person name="Prangishvili D."/>
            <person name="Krupovic M."/>
            <person name="Egelman E.H."/>
        </authorList>
    </citation>
    <scope>NUCLEOTIDE SEQUENCE [LARGE SCALE GENOMIC DNA]</scope>
    <source>
        <strain evidence="18 31">POZ149</strain>
    </source>
</reference>
<dbReference type="OrthoDB" id="44002at2157"/>
<dbReference type="Proteomes" id="UP000033085">
    <property type="component" value="Chromosome"/>
</dbReference>
<sequence length="145" mass="16112">MSLLIRLAKFALVGGLGTIVNEVTYVLASKTIPIGVSLAIAIEISLIFNFVLNDIWTFKDKRNNSYLNRLLKFHGSSYLGNIVQYIVALVLLVYLLHISSISDAVFILFFSKLAASTFTLVLTNFIGIVSGFVVRFITSLKYVWA</sequence>
<dbReference type="Proteomes" id="UP000594632">
    <property type="component" value="Chromosome"/>
</dbReference>
<dbReference type="KEGG" id="ssoa:SULA_1472"/>
<evidence type="ECO:0000313" key="20">
    <source>
        <dbReference type="Proteomes" id="UP000033057"/>
    </source>
</evidence>
<dbReference type="EMBL" id="CP011056">
    <property type="protein sequence ID" value="AKA76447.1"/>
    <property type="molecule type" value="Genomic_DNA"/>
</dbReference>
<dbReference type="Proteomes" id="UP000033057">
    <property type="component" value="Chromosome"/>
</dbReference>
<dbReference type="Proteomes" id="UP000273443">
    <property type="component" value="Chromosome"/>
</dbReference>
<dbReference type="InterPro" id="IPR051401">
    <property type="entry name" value="GtrA_CellWall_Glycosyl"/>
</dbReference>
<evidence type="ECO:0000313" key="16">
    <source>
        <dbReference type="EMBL" id="AZF81301.1"/>
    </source>
</evidence>
<protein>
    <submittedName>
        <fullName evidence="8">GtrA family protein</fullName>
    </submittedName>
    <submittedName>
        <fullName evidence="19">Sugar translocase</fullName>
    </submittedName>
</protein>
<dbReference type="GeneID" id="44129431"/>
<dbReference type="InterPro" id="IPR007267">
    <property type="entry name" value="GtrA_DPMS_TM"/>
</dbReference>
<dbReference type="EMBL" id="CP033238">
    <property type="protein sequence ID" value="AZF76087.1"/>
    <property type="molecule type" value="Genomic_DNA"/>
</dbReference>
<dbReference type="PANTHER" id="PTHR38459:SF1">
    <property type="entry name" value="PROPHAGE BACTOPRENOL-LINKED GLUCOSE TRANSLOCASE HOMOLOG"/>
    <property type="match status" value="1"/>
</dbReference>
<evidence type="ECO:0000313" key="12">
    <source>
        <dbReference type="EMBL" id="AZF70843.1"/>
    </source>
</evidence>
<dbReference type="Proteomes" id="UP000282269">
    <property type="component" value="Chromosome"/>
</dbReference>
<evidence type="ECO:0000313" key="9">
    <source>
        <dbReference type="EMBL" id="AKA76447.1"/>
    </source>
</evidence>
<evidence type="ECO:0000313" key="21">
    <source>
        <dbReference type="Proteomes" id="UP000033085"/>
    </source>
</evidence>
<dbReference type="Proteomes" id="UP000275843">
    <property type="component" value="Chromosome"/>
</dbReference>
<reference evidence="8" key="5">
    <citation type="submission" date="2018-10" db="EMBL/GenBank/DDBJ databases">
        <authorList>
            <person name="McCarthy S."/>
            <person name="Gradnigo J."/>
            <person name="Johnson T."/>
            <person name="Payne S."/>
            <person name="Lipzen A."/>
            <person name="Schackwitz W."/>
            <person name="Martin J."/>
            <person name="Moriyama E."/>
            <person name="Blum P."/>
        </authorList>
    </citation>
    <scope>NUCLEOTIDE SEQUENCE</scope>
    <source>
        <strain evidence="8">SARC-B</strain>
        <strain evidence="9">SARC-C</strain>
        <strain evidence="10">SULA</strain>
    </source>
</reference>
<dbReference type="EMBL" id="CP033241">
    <property type="protein sequence ID" value="AZF83937.1"/>
    <property type="molecule type" value="Genomic_DNA"/>
</dbReference>
<organism evidence="8 21">
    <name type="scientific">Saccharolobus solfataricus</name>
    <name type="common">Sulfolobus solfataricus</name>
    <dbReference type="NCBI Taxonomy" id="2287"/>
    <lineage>
        <taxon>Archaea</taxon>
        <taxon>Thermoproteota</taxon>
        <taxon>Thermoprotei</taxon>
        <taxon>Sulfolobales</taxon>
        <taxon>Sulfolobaceae</taxon>
        <taxon>Saccharolobus</taxon>
    </lineage>
</organism>
<reference evidence="23" key="3">
    <citation type="submission" date="2016-04" db="EMBL/GenBank/DDBJ databases">
        <authorList>
            <person name="Shah S.A."/>
            <person name="Garrett R.A."/>
        </authorList>
    </citation>
    <scope>NUCLEOTIDE SEQUENCE [LARGE SCALE GENOMIC DNA]</scope>
    <source>
        <strain evidence="23">ATCC 35091 / DSM 1616 / JCM 8930 / NBRC 15331 / P1</strain>
    </source>
</reference>
<dbReference type="EMBL" id="CP050869">
    <property type="protein sequence ID" value="QPG50745.1"/>
    <property type="molecule type" value="Genomic_DNA"/>
</dbReference>
<feature type="transmembrane region" description="Helical" evidence="6">
    <location>
        <begin position="104"/>
        <end position="137"/>
    </location>
</feature>
<dbReference type="Proteomes" id="UP000278715">
    <property type="component" value="Chromosome"/>
</dbReference>
<evidence type="ECO:0000313" key="27">
    <source>
        <dbReference type="Proteomes" id="UP000273443"/>
    </source>
</evidence>
<feature type="transmembrane region" description="Helical" evidence="6">
    <location>
        <begin position="78"/>
        <end position="98"/>
    </location>
</feature>
<dbReference type="Proteomes" id="UP000269431">
    <property type="component" value="Chromosome"/>
</dbReference>
<evidence type="ECO:0000313" key="30">
    <source>
        <dbReference type="Proteomes" id="UP000282269"/>
    </source>
</evidence>
<dbReference type="Pfam" id="PF04138">
    <property type="entry name" value="GtrA_DPMS_TM"/>
    <property type="match status" value="1"/>
</dbReference>
<evidence type="ECO:0000313" key="22">
    <source>
        <dbReference type="Proteomes" id="UP000033106"/>
    </source>
</evidence>
<comment type="subcellular location">
    <subcellularLocation>
        <location evidence="1">Membrane</location>
        <topology evidence="1">Multi-pass membrane protein</topology>
    </subcellularLocation>
</comment>
<dbReference type="Proteomes" id="UP000273194">
    <property type="component" value="Chromosome"/>
</dbReference>
<proteinExistence type="inferred from homology"/>
<evidence type="ECO:0000313" key="15">
    <source>
        <dbReference type="EMBL" id="AZF78698.1"/>
    </source>
</evidence>
<dbReference type="GO" id="GO:0000271">
    <property type="term" value="P:polysaccharide biosynthetic process"/>
    <property type="evidence" value="ECO:0007669"/>
    <property type="project" value="InterPro"/>
</dbReference>
<dbReference type="EMBL" id="LT549890">
    <property type="protein sequence ID" value="SAI83986.1"/>
    <property type="molecule type" value="Genomic_DNA"/>
</dbReference>
<keyword evidence="5 6" id="KW-0472">Membrane</keyword>
<reference evidence="19" key="2">
    <citation type="submission" date="2016-04" db="EMBL/GenBank/DDBJ databases">
        <authorList>
            <person name="Evans L.H."/>
            <person name="Alamgir A."/>
            <person name="Owens N."/>
            <person name="Weber N.D."/>
            <person name="Virtaneva K."/>
            <person name="Barbian K."/>
            <person name="Babar A."/>
            <person name="Rosenke K."/>
        </authorList>
    </citation>
    <scope>NUCLEOTIDE SEQUENCE</scope>
    <source>
        <strain evidence="19">P1</strain>
    </source>
</reference>
<feature type="domain" description="GtrA/DPMS transmembrane" evidence="7">
    <location>
        <begin position="9"/>
        <end position="144"/>
    </location>
</feature>
<evidence type="ECO:0000313" key="8">
    <source>
        <dbReference type="EMBL" id="AKA73750.1"/>
    </source>
</evidence>
<dbReference type="GeneID" id="1455585"/>
<dbReference type="EMBL" id="CP033239">
    <property type="protein sequence ID" value="AZF78698.1"/>
    <property type="molecule type" value="Genomic_DNA"/>
</dbReference>
<dbReference type="EMBL" id="CP033236">
    <property type="protein sequence ID" value="AZF70843.1"/>
    <property type="molecule type" value="Genomic_DNA"/>
</dbReference>
<evidence type="ECO:0000313" key="29">
    <source>
        <dbReference type="Proteomes" id="UP000278715"/>
    </source>
</evidence>
<evidence type="ECO:0000256" key="3">
    <source>
        <dbReference type="ARBA" id="ARBA00022692"/>
    </source>
</evidence>
<evidence type="ECO:0000313" key="26">
    <source>
        <dbReference type="Proteomes" id="UP000273194"/>
    </source>
</evidence>
<evidence type="ECO:0000256" key="2">
    <source>
        <dbReference type="ARBA" id="ARBA00009399"/>
    </source>
</evidence>
<dbReference type="EMBL" id="CP011057">
    <property type="protein sequence ID" value="AKA79140.1"/>
    <property type="molecule type" value="Genomic_DNA"/>
</dbReference>
<evidence type="ECO:0000256" key="4">
    <source>
        <dbReference type="ARBA" id="ARBA00022989"/>
    </source>
</evidence>
<dbReference type="Proteomes" id="UP000267993">
    <property type="component" value="Chromosome"/>
</dbReference>
<evidence type="ECO:0000313" key="28">
    <source>
        <dbReference type="Proteomes" id="UP000275843"/>
    </source>
</evidence>
<evidence type="ECO:0000313" key="18">
    <source>
        <dbReference type="EMBL" id="QPG50745.1"/>
    </source>
</evidence>
<dbReference type="RefSeq" id="WP_009988712.1">
    <property type="nucleotide sequence ID" value="NZ_CP011055.2"/>
</dbReference>
<dbReference type="EMBL" id="CP033235">
    <property type="protein sequence ID" value="AZF68223.1"/>
    <property type="molecule type" value="Genomic_DNA"/>
</dbReference>
<accession>A0A0E3MC04</accession>
<evidence type="ECO:0000313" key="14">
    <source>
        <dbReference type="EMBL" id="AZF76087.1"/>
    </source>
</evidence>
<dbReference type="Proteomes" id="UP000076770">
    <property type="component" value="Chromosome i"/>
</dbReference>
<dbReference type="AlphaFoldDB" id="A0A0E3MC04"/>
<dbReference type="PATRIC" id="fig|2287.6.peg.1515"/>
<evidence type="ECO:0000313" key="31">
    <source>
        <dbReference type="Proteomes" id="UP000594632"/>
    </source>
</evidence>
<evidence type="ECO:0000256" key="1">
    <source>
        <dbReference type="ARBA" id="ARBA00004141"/>
    </source>
</evidence>
<dbReference type="KEGG" id="ssof:SULC_1471"/>
<evidence type="ECO:0000313" key="10">
    <source>
        <dbReference type="EMBL" id="AKA79140.1"/>
    </source>
</evidence>
<comment type="similarity">
    <text evidence="2">Belongs to the GtrA family.</text>
</comment>
<dbReference type="EMBL" id="CP011055">
    <property type="protein sequence ID" value="AKA73750.1"/>
    <property type="molecule type" value="Genomic_DNA"/>
</dbReference>
<evidence type="ECO:0000313" key="23">
    <source>
        <dbReference type="Proteomes" id="UP000076770"/>
    </source>
</evidence>